<protein>
    <submittedName>
        <fullName evidence="1">HesB/YadR/YfhF-family protein</fullName>
    </submittedName>
</protein>
<organism evidence="1">
    <name type="scientific">uncultured Desulfovibrio sp</name>
    <dbReference type="NCBI Taxonomy" id="167968"/>
    <lineage>
        <taxon>Bacteria</taxon>
        <taxon>Pseudomonadati</taxon>
        <taxon>Thermodesulfobacteriota</taxon>
        <taxon>Desulfovibrionia</taxon>
        <taxon>Desulfovibrionales</taxon>
        <taxon>Desulfovibrionaceae</taxon>
        <taxon>Desulfovibrio</taxon>
        <taxon>environmental samples</taxon>
    </lineage>
</organism>
<dbReference type="EMBL" id="FMJC01000002">
    <property type="protein sequence ID" value="SCM74494.1"/>
    <property type="molecule type" value="Genomic_DNA"/>
</dbReference>
<name>A0A212LA85_9BACT</name>
<accession>A0A212LA85</accession>
<gene>
    <name evidence="1" type="ORF">KL86DES1_21975</name>
</gene>
<dbReference type="AlphaFoldDB" id="A0A212LA85"/>
<sequence>MSKSLLDEVKGVSVDLTYMGFTLTPDVPFASEGDGCSSCSSCGSH</sequence>
<evidence type="ECO:0000313" key="1">
    <source>
        <dbReference type="EMBL" id="SCM74494.1"/>
    </source>
</evidence>
<reference evidence="1" key="1">
    <citation type="submission" date="2016-08" db="EMBL/GenBank/DDBJ databases">
        <authorList>
            <person name="Seilhamer J.J."/>
        </authorList>
    </citation>
    <scope>NUCLEOTIDE SEQUENCE</scope>
    <source>
        <strain evidence="1">86-1</strain>
    </source>
</reference>
<proteinExistence type="predicted"/>